<evidence type="ECO:0000313" key="11">
    <source>
        <dbReference type="Proteomes" id="UP000319671"/>
    </source>
</evidence>
<keyword evidence="6 9" id="KW-1133">Transmembrane helix</keyword>
<dbReference type="PANTHER" id="PTHR38438">
    <property type="entry name" value="RIBOFLAVIN TRANSPORTER RIBU"/>
    <property type="match status" value="1"/>
</dbReference>
<dbReference type="Proteomes" id="UP000319671">
    <property type="component" value="Unassembled WGS sequence"/>
</dbReference>
<feature type="transmembrane region" description="Helical" evidence="9">
    <location>
        <begin position="155"/>
        <end position="176"/>
    </location>
</feature>
<evidence type="ECO:0000256" key="3">
    <source>
        <dbReference type="ARBA" id="ARBA00022448"/>
    </source>
</evidence>
<evidence type="ECO:0000256" key="8">
    <source>
        <dbReference type="PIRNR" id="PIRNR037778"/>
    </source>
</evidence>
<dbReference type="AlphaFoldDB" id="A0A561DS87"/>
<keyword evidence="4 8" id="KW-1003">Cell membrane</keyword>
<protein>
    <recommendedName>
        <fullName evidence="8">Riboflavin transporter</fullName>
    </recommendedName>
</protein>
<evidence type="ECO:0000256" key="1">
    <source>
        <dbReference type="ARBA" id="ARBA00004651"/>
    </source>
</evidence>
<evidence type="ECO:0000256" key="2">
    <source>
        <dbReference type="ARBA" id="ARBA00005540"/>
    </source>
</evidence>
<evidence type="ECO:0000256" key="9">
    <source>
        <dbReference type="SAM" id="Phobius"/>
    </source>
</evidence>
<organism evidence="10 11">
    <name type="scientific">Neobacillus bataviensis</name>
    <dbReference type="NCBI Taxonomy" id="220685"/>
    <lineage>
        <taxon>Bacteria</taxon>
        <taxon>Bacillati</taxon>
        <taxon>Bacillota</taxon>
        <taxon>Bacilli</taxon>
        <taxon>Bacillales</taxon>
        <taxon>Bacillaceae</taxon>
        <taxon>Neobacillus</taxon>
    </lineage>
</organism>
<comment type="similarity">
    <text evidence="2 8">Belongs to the prokaryotic riboflavin transporter (P-RFT) (TC 2.A.87) family.</text>
</comment>
<keyword evidence="11" id="KW-1185">Reference proteome</keyword>
<proteinExistence type="inferred from homology"/>
<evidence type="ECO:0000256" key="6">
    <source>
        <dbReference type="ARBA" id="ARBA00022989"/>
    </source>
</evidence>
<gene>
    <name evidence="10" type="ORF">FB550_102247</name>
</gene>
<dbReference type="InterPro" id="IPR025720">
    <property type="entry name" value="RibU"/>
</dbReference>
<evidence type="ECO:0000256" key="4">
    <source>
        <dbReference type="ARBA" id="ARBA00022475"/>
    </source>
</evidence>
<feature type="transmembrane region" description="Helical" evidence="9">
    <location>
        <begin position="86"/>
        <end position="103"/>
    </location>
</feature>
<comment type="function">
    <text evidence="8">Probably a riboflavin-binding protein that interacts with the energy-coupling factor (ECF) ABC-transporter complex.</text>
</comment>
<dbReference type="GO" id="GO:0032217">
    <property type="term" value="F:riboflavin transmembrane transporter activity"/>
    <property type="evidence" value="ECO:0007669"/>
    <property type="project" value="UniProtKB-UniRule"/>
</dbReference>
<evidence type="ECO:0000256" key="5">
    <source>
        <dbReference type="ARBA" id="ARBA00022692"/>
    </source>
</evidence>
<dbReference type="EMBL" id="VIVN01000002">
    <property type="protein sequence ID" value="TWE06228.1"/>
    <property type="molecule type" value="Genomic_DNA"/>
</dbReference>
<name>A0A561DS87_9BACI</name>
<feature type="transmembrane region" description="Helical" evidence="9">
    <location>
        <begin position="115"/>
        <end position="135"/>
    </location>
</feature>
<sequence length="191" mass="21154">MEKRKKLNVKAYVSIGMLSSIAYLLMLLNFPLPIFPNFLFVDFSDIPALIAALVFGPLAGILVELFKNVLNYIATGSQTGVPVGHIANFVAGIVFVLPTLFVYNRLKTRKGMTIALVAGTVIMAVVMSILNYILILPAYTMLMGFPDMRNLVVPAILPFNILKGIMMSFIFMLLFIRMQAWINKFSVVKGA</sequence>
<evidence type="ECO:0000313" key="10">
    <source>
        <dbReference type="EMBL" id="TWE06228.1"/>
    </source>
</evidence>
<accession>A0A561DS87</accession>
<dbReference type="Pfam" id="PF12822">
    <property type="entry name" value="ECF_trnsprt"/>
    <property type="match status" value="1"/>
</dbReference>
<keyword evidence="5 9" id="KW-0812">Transmembrane</keyword>
<dbReference type="PIRSF" id="PIRSF037778">
    <property type="entry name" value="UCP037778_transp_RibU"/>
    <property type="match status" value="1"/>
</dbReference>
<dbReference type="InterPro" id="IPR024529">
    <property type="entry name" value="ECF_trnsprt_substrate-spec"/>
</dbReference>
<reference evidence="10 11" key="1">
    <citation type="submission" date="2019-06" db="EMBL/GenBank/DDBJ databases">
        <title>Sorghum-associated microbial communities from plants grown in Nebraska, USA.</title>
        <authorList>
            <person name="Schachtman D."/>
        </authorList>
    </citation>
    <scope>NUCLEOTIDE SEQUENCE [LARGE SCALE GENOMIC DNA]</scope>
    <source>
        <strain evidence="10 11">2482</strain>
    </source>
</reference>
<dbReference type="Gene3D" id="1.10.1760.20">
    <property type="match status" value="1"/>
</dbReference>
<feature type="transmembrane region" description="Helical" evidence="9">
    <location>
        <begin position="12"/>
        <end position="34"/>
    </location>
</feature>
<keyword evidence="3 8" id="KW-0813">Transport</keyword>
<dbReference type="GO" id="GO:0005886">
    <property type="term" value="C:plasma membrane"/>
    <property type="evidence" value="ECO:0007669"/>
    <property type="project" value="UniProtKB-SubCell"/>
</dbReference>
<keyword evidence="7 8" id="KW-0472">Membrane</keyword>
<dbReference type="RefSeq" id="WP_144563024.1">
    <property type="nucleotide sequence ID" value="NZ_VIVN01000002.1"/>
</dbReference>
<evidence type="ECO:0000256" key="7">
    <source>
        <dbReference type="ARBA" id="ARBA00023136"/>
    </source>
</evidence>
<comment type="subcellular location">
    <subcellularLocation>
        <location evidence="1">Cell membrane</location>
        <topology evidence="1">Multi-pass membrane protein</topology>
    </subcellularLocation>
</comment>
<dbReference type="PANTHER" id="PTHR38438:SF1">
    <property type="entry name" value="RIBOFLAVIN TRANSPORTER RIBU"/>
    <property type="match status" value="1"/>
</dbReference>
<comment type="caution">
    <text evidence="10">The sequence shown here is derived from an EMBL/GenBank/DDBJ whole genome shotgun (WGS) entry which is preliminary data.</text>
</comment>